<evidence type="ECO:0000256" key="5">
    <source>
        <dbReference type="ARBA" id="ARBA00022837"/>
    </source>
</evidence>
<keyword evidence="3" id="KW-0479">Metal-binding</keyword>
<dbReference type="CDD" id="cd00604">
    <property type="entry name" value="IPT_CGTD"/>
    <property type="match status" value="1"/>
</dbReference>
<dbReference type="SMART" id="SM00632">
    <property type="entry name" value="Aamy_C"/>
    <property type="match status" value="1"/>
</dbReference>
<dbReference type="GO" id="GO:0046872">
    <property type="term" value="F:metal ion binding"/>
    <property type="evidence" value="ECO:0007669"/>
    <property type="project" value="UniProtKB-KW"/>
</dbReference>
<evidence type="ECO:0000313" key="8">
    <source>
        <dbReference type="EMBL" id="SDP19399.1"/>
    </source>
</evidence>
<evidence type="ECO:0000256" key="3">
    <source>
        <dbReference type="ARBA" id="ARBA00022723"/>
    </source>
</evidence>
<keyword evidence="8" id="KW-0326">Glycosidase</keyword>
<dbReference type="PANTHER" id="PTHR10357">
    <property type="entry name" value="ALPHA-AMYLASE FAMILY MEMBER"/>
    <property type="match status" value="1"/>
</dbReference>
<keyword evidence="4" id="KW-0732">Signal</keyword>
<dbReference type="SUPFAM" id="SSF81296">
    <property type="entry name" value="E set domains"/>
    <property type="match status" value="1"/>
</dbReference>
<dbReference type="InterPro" id="IPR002044">
    <property type="entry name" value="CBM20"/>
</dbReference>
<feature type="domain" description="CBM20" evidence="7">
    <location>
        <begin position="609"/>
        <end position="714"/>
    </location>
</feature>
<dbReference type="SMART" id="SM00642">
    <property type="entry name" value="Aamy"/>
    <property type="match status" value="1"/>
</dbReference>
<protein>
    <submittedName>
        <fullName evidence="8">Glycosidase</fullName>
    </submittedName>
</protein>
<dbReference type="SUPFAM" id="SSF49452">
    <property type="entry name" value="Starch-binding domain-like"/>
    <property type="match status" value="1"/>
</dbReference>
<organism evidence="8 9">
    <name type="scientific">Clostridium gasigenes</name>
    <dbReference type="NCBI Taxonomy" id="94869"/>
    <lineage>
        <taxon>Bacteria</taxon>
        <taxon>Bacillati</taxon>
        <taxon>Bacillota</taxon>
        <taxon>Clostridia</taxon>
        <taxon>Eubacteriales</taxon>
        <taxon>Clostridiaceae</taxon>
        <taxon>Clostridium</taxon>
    </lineage>
</organism>
<dbReference type="InterPro" id="IPR006046">
    <property type="entry name" value="Alpha_amylase"/>
</dbReference>
<keyword evidence="5" id="KW-0106">Calcium</keyword>
<evidence type="ECO:0000256" key="4">
    <source>
        <dbReference type="ARBA" id="ARBA00022729"/>
    </source>
</evidence>
<gene>
    <name evidence="8" type="ORF">SAMN04488529_102470</name>
</gene>
<dbReference type="Proteomes" id="UP000198597">
    <property type="component" value="Unassembled WGS sequence"/>
</dbReference>
<dbReference type="Gene3D" id="3.20.20.80">
    <property type="entry name" value="Glycosidases"/>
    <property type="match status" value="1"/>
</dbReference>
<dbReference type="STRING" id="94869.SAMN04488529_102470"/>
<evidence type="ECO:0000256" key="6">
    <source>
        <dbReference type="RuleBase" id="RU003615"/>
    </source>
</evidence>
<keyword evidence="8" id="KW-0378">Hydrolase</keyword>
<comment type="cofactor">
    <cofactor evidence="1">
        <name>Ca(2+)</name>
        <dbReference type="ChEBI" id="CHEBI:29108"/>
    </cofactor>
</comment>
<dbReference type="Gene3D" id="2.60.40.1180">
    <property type="entry name" value="Golgi alpha-mannosidase II"/>
    <property type="match status" value="1"/>
</dbReference>
<evidence type="ECO:0000259" key="7">
    <source>
        <dbReference type="PROSITE" id="PS51166"/>
    </source>
</evidence>
<dbReference type="GO" id="GO:0004556">
    <property type="term" value="F:alpha-amylase activity"/>
    <property type="evidence" value="ECO:0007669"/>
    <property type="project" value="InterPro"/>
</dbReference>
<dbReference type="InterPro" id="IPR014756">
    <property type="entry name" value="Ig_E-set"/>
</dbReference>
<reference evidence="8 9" key="1">
    <citation type="submission" date="2016-10" db="EMBL/GenBank/DDBJ databases">
        <authorList>
            <person name="de Groot N.N."/>
        </authorList>
    </citation>
    <scope>NUCLEOTIDE SEQUENCE [LARGE SCALE GENOMIC DNA]</scope>
    <source>
        <strain evidence="8 9">DSM 12272</strain>
    </source>
</reference>
<evidence type="ECO:0000313" key="9">
    <source>
        <dbReference type="Proteomes" id="UP000198597"/>
    </source>
</evidence>
<dbReference type="Gene3D" id="2.60.40.10">
    <property type="entry name" value="Immunoglobulins"/>
    <property type="match status" value="2"/>
</dbReference>
<proteinExistence type="inferred from homology"/>
<evidence type="ECO:0000256" key="1">
    <source>
        <dbReference type="ARBA" id="ARBA00001913"/>
    </source>
</evidence>
<dbReference type="InterPro" id="IPR013780">
    <property type="entry name" value="Glyco_hydro_b"/>
</dbReference>
<dbReference type="InterPro" id="IPR013784">
    <property type="entry name" value="Carb-bd-like_fold"/>
</dbReference>
<dbReference type="GO" id="GO:2001070">
    <property type="term" value="F:starch binding"/>
    <property type="evidence" value="ECO:0007669"/>
    <property type="project" value="InterPro"/>
</dbReference>
<dbReference type="InterPro" id="IPR002909">
    <property type="entry name" value="IPT_dom"/>
</dbReference>
<name>A0A1H0QRM2_9CLOT</name>
<dbReference type="SUPFAM" id="SSF51011">
    <property type="entry name" value="Glycosyl hydrolase domain"/>
    <property type="match status" value="1"/>
</dbReference>
<sequence length="714" mass="79725">MNKKLKATCLTLSIIMAQQLVCIPTKIVYAAEKYTSDASVENKVNYNTDVIYQIVTDRFFDGNVSNNPKGNIYDGTKKSPKKYFGGDWNGIANKITDGYLRDLGITAIWISQPVENIYSVFADGSTSYHGYWARDFKKPNPAFGTIEEFKKLVKVAHDNNIKVIIDFAPNHTSPANPDEPSYAENGKLYDNGNLLAGYSNDKNGMFNHNGGTDFSTVEDGTYRNLFDLADLNTQNNTVDKYLKDSIKLWLDTGIDGIRMDAVKHMPEGWQKNFMDSVYDYKQVFTFGEWFLSKREQDPKNVKFANDSGMSLLDFRYAQKIREVLRDGTDNMQGLNEVIASTANQYEHVNDQVTFIDNHDMDRFYNEGTAKANVDQALVLTLTSRGVPAIYYGTEQYMSGNGDPNNRAMMSGFDKNTNAYKIIQKLSPLRKNNPAIAYGDTQQKWINDDVYIYERKFGNNVALVAVNRNKSKSVDISGALTTLPEGIYKDTLGNVVSGNDINVNSKGELQKFTLKAGSAAVWSYVSNNNSPIIGNIGSPMVEPGKTVTVDGRGFGDIKGKVSFGTTEGQVVSWDDKEIKVIVPNIDAGKINVIVQTASGVKSNIYKNFDVLTGKQVSVRFVVKNANTSLGQNVYLSGDVAELGNWNANNMIGEIYNKVEYQYPNWYFDVSVPAGKTINFKFIKKNGNNLVWESGNNHTYKVPENNTGEIIVDWQN</sequence>
<dbReference type="PANTHER" id="PTHR10357:SF215">
    <property type="entry name" value="ALPHA-AMYLASE 1"/>
    <property type="match status" value="1"/>
</dbReference>
<evidence type="ECO:0000256" key="2">
    <source>
        <dbReference type="ARBA" id="ARBA00008061"/>
    </source>
</evidence>
<dbReference type="CDD" id="cd11320">
    <property type="entry name" value="AmyAc_AmyMalt_CGTase_like"/>
    <property type="match status" value="1"/>
</dbReference>
<keyword evidence="9" id="KW-1185">Reference proteome</keyword>
<dbReference type="GO" id="GO:0005975">
    <property type="term" value="P:carbohydrate metabolic process"/>
    <property type="evidence" value="ECO:0007669"/>
    <property type="project" value="InterPro"/>
</dbReference>
<dbReference type="PROSITE" id="PS51166">
    <property type="entry name" value="CBM20"/>
    <property type="match status" value="1"/>
</dbReference>
<accession>A0A1H0QRM2</accession>
<dbReference type="OrthoDB" id="9805159at2"/>
<dbReference type="AlphaFoldDB" id="A0A1H0QRM2"/>
<dbReference type="InterPro" id="IPR017853">
    <property type="entry name" value="GH"/>
</dbReference>
<dbReference type="Pfam" id="PF01833">
    <property type="entry name" value="TIG"/>
    <property type="match status" value="1"/>
</dbReference>
<dbReference type="RefSeq" id="WP_089967476.1">
    <property type="nucleotide sequence ID" value="NZ_FNJM01000002.1"/>
</dbReference>
<dbReference type="InterPro" id="IPR031319">
    <property type="entry name" value="A-amylase_C"/>
</dbReference>
<dbReference type="Pfam" id="PF00686">
    <property type="entry name" value="CBM_20"/>
    <property type="match status" value="1"/>
</dbReference>
<dbReference type="SMART" id="SM01065">
    <property type="entry name" value="CBM_2"/>
    <property type="match status" value="1"/>
</dbReference>
<dbReference type="InterPro" id="IPR006047">
    <property type="entry name" value="GH13_cat_dom"/>
</dbReference>
<dbReference type="PRINTS" id="PR00110">
    <property type="entry name" value="ALPHAAMYLASE"/>
</dbReference>
<dbReference type="SUPFAM" id="SSF51445">
    <property type="entry name" value="(Trans)glycosidases"/>
    <property type="match status" value="1"/>
</dbReference>
<comment type="similarity">
    <text evidence="2 6">Belongs to the glycosyl hydrolase 13 family.</text>
</comment>
<dbReference type="InterPro" id="IPR013783">
    <property type="entry name" value="Ig-like_fold"/>
</dbReference>
<dbReference type="EMBL" id="FNJM01000002">
    <property type="protein sequence ID" value="SDP19399.1"/>
    <property type="molecule type" value="Genomic_DNA"/>
</dbReference>
<dbReference type="Pfam" id="PF00128">
    <property type="entry name" value="Alpha-amylase"/>
    <property type="match status" value="1"/>
</dbReference>